<keyword evidence="7" id="KW-1185">Reference proteome</keyword>
<sequence>MNLSCCAQPFTSYACTIKIFLSLPPMSQRVDFEGSSDIGAYAILTNKYCIVGKSSSRNFYSYFQEHLHIPLVETTINSIKTVGSLCVGNKNGLLVPSTATDQELLHLRNLLPENVRIKRIGERLNALGNVIVCNDSVALVHGDIDDESVKNIEEVLMVDVFRHNIGCEPLVGTFSAMNNQGMLVHPRTSVEEIDELCNLLSVSVVAGTINKGSSVIGGGMVVNDWISFMGHRSTATEVTVIENAFKLVDGRDDENLKKVWVESMVN</sequence>
<name>L2GTM9_VAVCU</name>
<dbReference type="Pfam" id="PF01912">
    <property type="entry name" value="eIF-6"/>
    <property type="match status" value="1"/>
</dbReference>
<dbReference type="OrthoDB" id="4155914at2759"/>
<comment type="subcellular location">
    <subcellularLocation>
        <location evidence="5">Cytoplasm</location>
    </subcellularLocation>
    <subcellularLocation>
        <location evidence="5">Nucleus</location>
        <location evidence="5">Nucleolus</location>
    </subcellularLocation>
    <text evidence="5">Shuttles between cytoplasm and nucleus/nucleolus.</text>
</comment>
<accession>L2GTM9</accession>
<keyword evidence="1 5" id="KW-0963">Cytoplasm</keyword>
<dbReference type="GO" id="GO:0000054">
    <property type="term" value="P:ribosomal subunit export from nucleus"/>
    <property type="evidence" value="ECO:0007669"/>
    <property type="project" value="UniProtKB-UniRule"/>
</dbReference>
<evidence type="ECO:0000256" key="4">
    <source>
        <dbReference type="ARBA" id="ARBA00023242"/>
    </source>
</evidence>
<evidence type="ECO:0000256" key="5">
    <source>
        <dbReference type="HAMAP-Rule" id="MF_03132"/>
    </source>
</evidence>
<dbReference type="FunFam" id="3.75.10.10:FF:000001">
    <property type="entry name" value="Eukaryotic translation initiation factor 6"/>
    <property type="match status" value="1"/>
</dbReference>
<dbReference type="GO" id="GO:1902626">
    <property type="term" value="P:assembly of large subunit precursor of preribosome"/>
    <property type="evidence" value="ECO:0007669"/>
    <property type="project" value="EnsemblFungi"/>
</dbReference>
<dbReference type="GO" id="GO:0005737">
    <property type="term" value="C:cytoplasm"/>
    <property type="evidence" value="ECO:0007669"/>
    <property type="project" value="UniProtKB-SubCell"/>
</dbReference>
<evidence type="ECO:0000313" key="6">
    <source>
        <dbReference type="EMBL" id="ELA47021.2"/>
    </source>
</evidence>
<dbReference type="SUPFAM" id="SSF55909">
    <property type="entry name" value="Pentein"/>
    <property type="match status" value="1"/>
</dbReference>
<evidence type="ECO:0000313" key="7">
    <source>
        <dbReference type="Proteomes" id="UP000011081"/>
    </source>
</evidence>
<dbReference type="FunCoup" id="L2GTM9">
    <property type="interactions" value="228"/>
</dbReference>
<dbReference type="RefSeq" id="XP_008074477.1">
    <property type="nucleotide sequence ID" value="XM_008076286.1"/>
</dbReference>
<dbReference type="CDD" id="cd00527">
    <property type="entry name" value="IF6"/>
    <property type="match status" value="1"/>
</dbReference>
<protein>
    <recommendedName>
        <fullName evidence="5">Eukaryotic translation initiation factor 6</fullName>
        <shortName evidence="5">eIF-6</shortName>
    </recommendedName>
</protein>
<keyword evidence="5" id="KW-0690">Ribosome biogenesis</keyword>
<comment type="function">
    <text evidence="5">Binds to the 60S ribosomal subunit and prevents its association with the 40S ribosomal subunit to form the 80S initiation complex in the cytoplasm. Is also involved in ribosome biogenesis. Associates with pre-60S subunits in the nucleus and is involved in its nuclear export.</text>
</comment>
<dbReference type="GeneID" id="19879344"/>
<dbReference type="GO" id="GO:0000463">
    <property type="term" value="P:maturation of LSU-rRNA from tricistronic rRNA transcript (SSU-rRNA, 5.8S rRNA, LSU-rRNA)"/>
    <property type="evidence" value="ECO:0007669"/>
    <property type="project" value="EnsemblFungi"/>
</dbReference>
<dbReference type="HAMAP" id="MF_00032">
    <property type="entry name" value="eIF_6"/>
    <property type="match status" value="1"/>
</dbReference>
<dbReference type="HOGENOM" id="CLU_071894_0_0_1"/>
<dbReference type="InParanoid" id="L2GTM9"/>
<dbReference type="GO" id="GO:0005730">
    <property type="term" value="C:nucleolus"/>
    <property type="evidence" value="ECO:0007669"/>
    <property type="project" value="UniProtKB-SubCell"/>
</dbReference>
<dbReference type="GO" id="GO:0043023">
    <property type="term" value="F:ribosomal large subunit binding"/>
    <property type="evidence" value="ECO:0007669"/>
    <property type="project" value="UniProtKB-UniRule"/>
</dbReference>
<proteinExistence type="inferred from homology"/>
<evidence type="ECO:0000256" key="2">
    <source>
        <dbReference type="ARBA" id="ARBA00022540"/>
    </source>
</evidence>
<dbReference type="AlphaFoldDB" id="L2GTM9"/>
<dbReference type="PIRSF" id="PIRSF006413">
    <property type="entry name" value="IF-6"/>
    <property type="match status" value="1"/>
</dbReference>
<comment type="subunit">
    <text evidence="5">Monomer. Associates with the 60S ribosomal subunit.</text>
</comment>
<dbReference type="OMA" id="WCAFCGM"/>
<dbReference type="GO" id="GO:0003743">
    <property type="term" value="F:translation initiation factor activity"/>
    <property type="evidence" value="ECO:0007669"/>
    <property type="project" value="UniProtKB-UniRule"/>
</dbReference>
<dbReference type="STRING" id="948595.L2GTM9"/>
<keyword evidence="3 5" id="KW-0648">Protein biosynthesis</keyword>
<dbReference type="Gene3D" id="3.75.10.10">
    <property type="entry name" value="L-arginine/glycine Amidinotransferase, Chain A"/>
    <property type="match status" value="1"/>
</dbReference>
<dbReference type="SMART" id="SM00654">
    <property type="entry name" value="eIF6"/>
    <property type="match status" value="1"/>
</dbReference>
<dbReference type="EMBL" id="GL877426">
    <property type="protein sequence ID" value="ELA47021.2"/>
    <property type="molecule type" value="Genomic_DNA"/>
</dbReference>
<dbReference type="GO" id="GO:0030687">
    <property type="term" value="C:preribosome, large subunit precursor"/>
    <property type="evidence" value="ECO:0007669"/>
    <property type="project" value="EnsemblFungi"/>
</dbReference>
<dbReference type="GO" id="GO:0000466">
    <property type="term" value="P:maturation of 5.8S rRNA from tricistronic rRNA transcript (SSU-rRNA, 5.8S rRNA, LSU-rRNA)"/>
    <property type="evidence" value="ECO:0007669"/>
    <property type="project" value="EnsemblFungi"/>
</dbReference>
<keyword evidence="4 5" id="KW-0539">Nucleus</keyword>
<dbReference type="NCBIfam" id="TIGR00323">
    <property type="entry name" value="eIF-6"/>
    <property type="match status" value="1"/>
</dbReference>
<evidence type="ECO:0000256" key="1">
    <source>
        <dbReference type="ARBA" id="ARBA00022490"/>
    </source>
</evidence>
<dbReference type="GO" id="GO:0042256">
    <property type="term" value="P:cytosolic ribosome assembly"/>
    <property type="evidence" value="ECO:0007669"/>
    <property type="project" value="UniProtKB-UniRule"/>
</dbReference>
<dbReference type="Proteomes" id="UP000011081">
    <property type="component" value="Unassembled WGS sequence"/>
</dbReference>
<evidence type="ECO:0000256" key="3">
    <source>
        <dbReference type="ARBA" id="ARBA00022917"/>
    </source>
</evidence>
<dbReference type="VEuPathDB" id="MicrosporidiaDB:VCUG_01466"/>
<keyword evidence="2 5" id="KW-0396">Initiation factor</keyword>
<dbReference type="InterPro" id="IPR002769">
    <property type="entry name" value="eIF6"/>
</dbReference>
<organism evidence="6 7">
    <name type="scientific">Vavraia culicis (isolate floridensis)</name>
    <name type="common">Microsporidian parasite</name>
    <dbReference type="NCBI Taxonomy" id="948595"/>
    <lineage>
        <taxon>Eukaryota</taxon>
        <taxon>Fungi</taxon>
        <taxon>Fungi incertae sedis</taxon>
        <taxon>Microsporidia</taxon>
        <taxon>Pleistophoridae</taxon>
        <taxon>Vavraia</taxon>
    </lineage>
</organism>
<gene>
    <name evidence="5" type="primary">TIF6</name>
    <name evidence="6" type="ORF">VCUG_01466</name>
</gene>
<comment type="caution">
    <text evidence="5">Lacks conserved residue(s) required for the propagation of feature annotation.</text>
</comment>
<dbReference type="PANTHER" id="PTHR10784">
    <property type="entry name" value="TRANSLATION INITIATION FACTOR 6"/>
    <property type="match status" value="1"/>
</dbReference>
<reference evidence="7" key="1">
    <citation type="submission" date="2011-03" db="EMBL/GenBank/DDBJ databases">
        <title>The genome sequence of Vavraia culicis strain floridensis.</title>
        <authorList>
            <consortium name="The Broad Institute Genome Sequencing Platform"/>
            <person name="Cuomo C."/>
            <person name="Becnel J."/>
            <person name="Sanscrainte N."/>
            <person name="Young S.K."/>
            <person name="Zeng Q."/>
            <person name="Gargeya S."/>
            <person name="Fitzgerald M."/>
            <person name="Haas B."/>
            <person name="Abouelleil A."/>
            <person name="Alvarado L."/>
            <person name="Arachchi H.M."/>
            <person name="Berlin A."/>
            <person name="Chapman S.B."/>
            <person name="Gearin G."/>
            <person name="Goldberg J."/>
            <person name="Griggs A."/>
            <person name="Gujja S."/>
            <person name="Hansen M."/>
            <person name="Heiman D."/>
            <person name="Howarth C."/>
            <person name="Larimer J."/>
            <person name="Lui A."/>
            <person name="MacDonald P.J.P."/>
            <person name="McCowen C."/>
            <person name="Montmayeur A."/>
            <person name="Murphy C."/>
            <person name="Neiman D."/>
            <person name="Pearson M."/>
            <person name="Priest M."/>
            <person name="Roberts A."/>
            <person name="Saif S."/>
            <person name="Shea T."/>
            <person name="Sisk P."/>
            <person name="Stolte C."/>
            <person name="Sykes S."/>
            <person name="Wortman J."/>
            <person name="Nusbaum C."/>
            <person name="Birren B."/>
        </authorList>
    </citation>
    <scope>NUCLEOTIDE SEQUENCE [LARGE SCALE GENOMIC DNA]</scope>
    <source>
        <strain evidence="7">floridensis</strain>
    </source>
</reference>
<comment type="similarity">
    <text evidence="5">Belongs to the eIF-6 family.</text>
</comment>